<dbReference type="EMBL" id="BLAG01000025">
    <property type="protein sequence ID" value="GES34174.1"/>
    <property type="molecule type" value="Genomic_DNA"/>
</dbReference>
<keyword evidence="2" id="KW-1185">Reference proteome</keyword>
<comment type="caution">
    <text evidence="1">The sequence shown here is derived from an EMBL/GenBank/DDBJ whole genome shotgun (WGS) entry which is preliminary data.</text>
</comment>
<accession>A0A5J4LNT0</accession>
<dbReference type="AlphaFoldDB" id="A0A5J4LNT0"/>
<organism evidence="1 2">
    <name type="scientific">Streptomyces angustmyceticus</name>
    <dbReference type="NCBI Taxonomy" id="285578"/>
    <lineage>
        <taxon>Bacteria</taxon>
        <taxon>Bacillati</taxon>
        <taxon>Actinomycetota</taxon>
        <taxon>Actinomycetes</taxon>
        <taxon>Kitasatosporales</taxon>
        <taxon>Streptomycetaceae</taxon>
        <taxon>Streptomyces</taxon>
    </lineage>
</organism>
<name>A0A5J4LNT0_9ACTN</name>
<reference evidence="1 2" key="1">
    <citation type="submission" date="2019-10" db="EMBL/GenBank/DDBJ databases">
        <title>Whole genome shotgun sequence of Streptomyces angustmyceticus NBRC 3934.</title>
        <authorList>
            <person name="Hosoyama A."/>
            <person name="Ichikawa N."/>
            <person name="Kimura A."/>
            <person name="Kitahashi Y."/>
            <person name="Komaki H."/>
            <person name="Uohara A."/>
        </authorList>
    </citation>
    <scope>NUCLEOTIDE SEQUENCE [LARGE SCALE GENOMIC DNA]</scope>
    <source>
        <strain evidence="1 2">NBRC 3934</strain>
    </source>
</reference>
<gene>
    <name evidence="1" type="ORF">San01_66620</name>
</gene>
<protein>
    <submittedName>
        <fullName evidence="1">Uncharacterized protein</fullName>
    </submittedName>
</protein>
<evidence type="ECO:0000313" key="2">
    <source>
        <dbReference type="Proteomes" id="UP000325598"/>
    </source>
</evidence>
<sequence>MDAVLVEERQDLVAEQLQLFAVAHVGQAGGLDQAVGHIDPEAVHAQVEPEAEDGTELVPDGGVVPVEVGLLGGEEVEVPLAVGHPGPGRAAEEGLPVVGRLLAVLAPSLAEVETLAQHRAGALGQPAAEPFVLVGAVVGDQVDDDAQAQVMGVGDDRLGVGQGAEHRVDGAVVGDVVAGVGLRRGVEGAEPDGVHTQVAQVRQAAADARQVPHAVAVAVGEAARVDLVDHRVAPPAGGRSDVVLRGHVIPWWCRRSVRRRGGAGRRRRRARPARR</sequence>
<evidence type="ECO:0000313" key="1">
    <source>
        <dbReference type="EMBL" id="GES34174.1"/>
    </source>
</evidence>
<proteinExistence type="predicted"/>
<dbReference type="Proteomes" id="UP000325598">
    <property type="component" value="Unassembled WGS sequence"/>
</dbReference>